<dbReference type="PANTHER" id="PTHR30213:SF0">
    <property type="entry name" value="UPF0761 MEMBRANE PROTEIN YIHY"/>
    <property type="match status" value="1"/>
</dbReference>
<reference evidence="8" key="1">
    <citation type="submission" date="2017-06" db="EMBL/GenBank/DDBJ databases">
        <authorList>
            <person name="Varghese N."/>
            <person name="Submissions S."/>
        </authorList>
    </citation>
    <scope>NUCLEOTIDE SEQUENCE [LARGE SCALE GENOMIC DNA]</scope>
    <source>
        <strain evidence="8">DSM 15668</strain>
    </source>
</reference>
<dbReference type="InterPro" id="IPR017039">
    <property type="entry name" value="Virul_fac_BrkB"/>
</dbReference>
<dbReference type="PANTHER" id="PTHR30213">
    <property type="entry name" value="INNER MEMBRANE PROTEIN YHJD"/>
    <property type="match status" value="1"/>
</dbReference>
<evidence type="ECO:0000256" key="6">
    <source>
        <dbReference type="SAM" id="Phobius"/>
    </source>
</evidence>
<dbReference type="OrthoDB" id="9797028at2"/>
<dbReference type="Proteomes" id="UP000198405">
    <property type="component" value="Unassembled WGS sequence"/>
</dbReference>
<keyword evidence="8" id="KW-1185">Reference proteome</keyword>
<dbReference type="PIRSF" id="PIRSF035875">
    <property type="entry name" value="RNase_BN"/>
    <property type="match status" value="1"/>
</dbReference>
<evidence type="ECO:0000313" key="8">
    <source>
        <dbReference type="Proteomes" id="UP000198405"/>
    </source>
</evidence>
<feature type="transmembrane region" description="Helical" evidence="6">
    <location>
        <begin position="163"/>
        <end position="187"/>
    </location>
</feature>
<comment type="subcellular location">
    <subcellularLocation>
        <location evidence="1">Cell membrane</location>
        <topology evidence="1">Multi-pass membrane protein</topology>
    </subcellularLocation>
</comment>
<gene>
    <name evidence="7" type="ORF">SAMN06265340_103133</name>
</gene>
<evidence type="ECO:0000313" key="7">
    <source>
        <dbReference type="EMBL" id="SNR70243.1"/>
    </source>
</evidence>
<accession>A0A238YI22</accession>
<feature type="transmembrane region" description="Helical" evidence="6">
    <location>
        <begin position="85"/>
        <end position="108"/>
    </location>
</feature>
<protein>
    <submittedName>
        <fullName evidence="7">Membrane protein</fullName>
    </submittedName>
</protein>
<name>A0A238YI22_9BACT</name>
<organism evidence="7 8">
    <name type="scientific">Desulfurobacterium atlanticum</name>
    <dbReference type="NCBI Taxonomy" id="240169"/>
    <lineage>
        <taxon>Bacteria</taxon>
        <taxon>Pseudomonadati</taxon>
        <taxon>Aquificota</taxon>
        <taxon>Aquificia</taxon>
        <taxon>Desulfurobacteriales</taxon>
        <taxon>Desulfurobacteriaceae</taxon>
        <taxon>Desulfurobacterium</taxon>
    </lineage>
</organism>
<sequence length="277" mass="31733">MICRKLLGKKRFINYVLYAVCDAFESDYMFCAAAIAYFTLVSIIPLFITMFFIEILVFNVDILSMLPKELLNSPLKPFFERIQHVILSTGIVSGTAIPIMLWFARGVFLAVERSFTYILGKCNPAGYIGRNILVILFIFVLWILMFGFYSLKLFFAVVFPSNFLAMLISSVGLLVVMFLILFCLYYFLLPVKFHWKMVFKVSVFVFIMLILFERGFLYFVENISKIDILFGSFAAVIVFLLWIYYSAIMVLIGAGILKAKMIVEGSYGEGYEGNKNG</sequence>
<dbReference type="GO" id="GO:0005886">
    <property type="term" value="C:plasma membrane"/>
    <property type="evidence" value="ECO:0007669"/>
    <property type="project" value="UniProtKB-SubCell"/>
</dbReference>
<keyword evidence="5 6" id="KW-0472">Membrane</keyword>
<evidence type="ECO:0000256" key="4">
    <source>
        <dbReference type="ARBA" id="ARBA00022989"/>
    </source>
</evidence>
<evidence type="ECO:0000256" key="2">
    <source>
        <dbReference type="ARBA" id="ARBA00022475"/>
    </source>
</evidence>
<keyword evidence="2" id="KW-1003">Cell membrane</keyword>
<proteinExistence type="predicted"/>
<dbReference type="EMBL" id="FZOB01000003">
    <property type="protein sequence ID" value="SNR70243.1"/>
    <property type="molecule type" value="Genomic_DNA"/>
</dbReference>
<feature type="transmembrane region" description="Helical" evidence="6">
    <location>
        <begin position="193"/>
        <end position="212"/>
    </location>
</feature>
<dbReference type="AlphaFoldDB" id="A0A238YI22"/>
<evidence type="ECO:0000256" key="5">
    <source>
        <dbReference type="ARBA" id="ARBA00023136"/>
    </source>
</evidence>
<evidence type="ECO:0000256" key="3">
    <source>
        <dbReference type="ARBA" id="ARBA00022692"/>
    </source>
</evidence>
<keyword evidence="4 6" id="KW-1133">Transmembrane helix</keyword>
<evidence type="ECO:0000256" key="1">
    <source>
        <dbReference type="ARBA" id="ARBA00004651"/>
    </source>
</evidence>
<keyword evidence="3 6" id="KW-0812">Transmembrane</keyword>
<feature type="transmembrane region" description="Helical" evidence="6">
    <location>
        <begin position="43"/>
        <end position="64"/>
    </location>
</feature>
<feature type="transmembrane region" description="Helical" evidence="6">
    <location>
        <begin position="233"/>
        <end position="257"/>
    </location>
</feature>
<feature type="transmembrane region" description="Helical" evidence="6">
    <location>
        <begin position="128"/>
        <end position="151"/>
    </location>
</feature>
<dbReference type="Pfam" id="PF03631">
    <property type="entry name" value="Virul_fac_BrkB"/>
    <property type="match status" value="1"/>
</dbReference>
<dbReference type="RefSeq" id="WP_089322678.1">
    <property type="nucleotide sequence ID" value="NZ_FZOB01000003.1"/>
</dbReference>